<proteinExistence type="predicted"/>
<accession>A0A6C0EEZ2</accession>
<name>A0A6C0EEZ2_9ZZZZ</name>
<dbReference type="EMBL" id="MN739802">
    <property type="protein sequence ID" value="QHT26829.1"/>
    <property type="molecule type" value="Genomic_DNA"/>
</dbReference>
<sequence>MKNDLIIAKNDILFKKMKFIGDKFWELDVFKREVGETFFENNNDLEIIGNEIFNDFNIKNPNYF</sequence>
<reference evidence="1" key="1">
    <citation type="journal article" date="2020" name="Nature">
        <title>Giant virus diversity and host interactions through global metagenomics.</title>
        <authorList>
            <person name="Schulz F."/>
            <person name="Roux S."/>
            <person name="Paez-Espino D."/>
            <person name="Jungbluth S."/>
            <person name="Walsh D.A."/>
            <person name="Denef V.J."/>
            <person name="McMahon K.D."/>
            <person name="Konstantinidis K.T."/>
            <person name="Eloe-Fadrosh E.A."/>
            <person name="Kyrpides N.C."/>
            <person name="Woyke T."/>
        </authorList>
    </citation>
    <scope>NUCLEOTIDE SEQUENCE</scope>
    <source>
        <strain evidence="1">GVMAG-M-3300023179-2</strain>
    </source>
</reference>
<organism evidence="1">
    <name type="scientific">viral metagenome</name>
    <dbReference type="NCBI Taxonomy" id="1070528"/>
    <lineage>
        <taxon>unclassified sequences</taxon>
        <taxon>metagenomes</taxon>
        <taxon>organismal metagenomes</taxon>
    </lineage>
</organism>
<evidence type="ECO:0000313" key="1">
    <source>
        <dbReference type="EMBL" id="QHT26829.1"/>
    </source>
</evidence>
<dbReference type="AlphaFoldDB" id="A0A6C0EEZ2"/>
<protein>
    <submittedName>
        <fullName evidence="1">Uncharacterized protein</fullName>
    </submittedName>
</protein>